<name>A0A7S0DTX6_9EUKA</name>
<dbReference type="SUPFAM" id="SSF69864">
    <property type="entry name" value="Argininosuccinate synthetase, C-terminal domain"/>
    <property type="match status" value="1"/>
</dbReference>
<accession>A0A7S0DTX6</accession>
<dbReference type="Pfam" id="PF00764">
    <property type="entry name" value="Arginosuc_synth"/>
    <property type="match status" value="1"/>
</dbReference>
<feature type="domain" description="Arginosuccinate synthase C-terminal" evidence="9">
    <location>
        <begin position="206"/>
        <end position="423"/>
    </location>
</feature>
<evidence type="ECO:0000256" key="4">
    <source>
        <dbReference type="ARBA" id="ARBA00022598"/>
    </source>
</evidence>
<dbReference type="GO" id="GO:0000050">
    <property type="term" value="P:urea cycle"/>
    <property type="evidence" value="ECO:0007669"/>
    <property type="project" value="TreeGrafter"/>
</dbReference>
<dbReference type="InterPro" id="IPR048268">
    <property type="entry name" value="Arginosuc_syn_C"/>
</dbReference>
<dbReference type="GO" id="GO:0006526">
    <property type="term" value="P:L-arginine biosynthetic process"/>
    <property type="evidence" value="ECO:0007669"/>
    <property type="project" value="UniProtKB-UniPathway"/>
</dbReference>
<proteinExistence type="predicted"/>
<organism evidence="10">
    <name type="scientific">Amorphochlora amoebiformis</name>
    <dbReference type="NCBI Taxonomy" id="1561963"/>
    <lineage>
        <taxon>Eukaryota</taxon>
        <taxon>Sar</taxon>
        <taxon>Rhizaria</taxon>
        <taxon>Cercozoa</taxon>
        <taxon>Chlorarachniophyceae</taxon>
        <taxon>Amorphochlora</taxon>
    </lineage>
</organism>
<dbReference type="PROSITE" id="PS00565">
    <property type="entry name" value="ARGININOSUCCIN_SYN_2"/>
    <property type="match status" value="1"/>
</dbReference>
<dbReference type="InterPro" id="IPR023434">
    <property type="entry name" value="Arginosuc_synth_type_1_subfam"/>
</dbReference>
<keyword evidence="3" id="KW-0055">Arginine biosynthesis</keyword>
<evidence type="ECO:0000259" key="8">
    <source>
        <dbReference type="Pfam" id="PF00764"/>
    </source>
</evidence>
<evidence type="ECO:0000256" key="5">
    <source>
        <dbReference type="ARBA" id="ARBA00022605"/>
    </source>
</evidence>
<protein>
    <recommendedName>
        <fullName evidence="2">argininosuccinate synthase</fullName>
        <ecNumber evidence="2">6.3.4.5</ecNumber>
    </recommendedName>
</protein>
<dbReference type="PANTHER" id="PTHR11587:SF2">
    <property type="entry name" value="ARGININOSUCCINATE SYNTHASE"/>
    <property type="match status" value="1"/>
</dbReference>
<comment type="pathway">
    <text evidence="1">Amino-acid biosynthesis; L-arginine biosynthesis; L-arginine from L-ornithine and carbamoyl phosphate: step 2/3.</text>
</comment>
<sequence length="444" mass="48393">MMVLKVIRSSGRIRSKGVRMASSLSVGELKGETVGVCVSGGLDSRTVTSRLKDAGATVMGFCADLDQPDEENIMDVKDKMAPCGVETFIVDLKEDMANIAFEVIKSQARYDGGYWNTTGMARAVTVRGLLGEMERQGCTVLSHGATGRGNDQIRFERYTNVLNPGMKVYAPWRDATLIEQFPGRRQMADYLLSKGIEAEVGAKKRYSTDANLAGLSHEAEDLEYLTTSSRIVTPTMTCWPEDAPDSIEKCSVVFEKGLCVAINGKDVDPLSAMRLANEIGGRNALGMANAMENRVIGTKSRGVYEAPGMDLLGYCLSQVYQTVLDKRSTELFLQMSRFVANQIYDGRYFDPSTRAALAAIDVLASRASGVVDVSLYKGTVFIDSISQVPHSIYVEEFASMEADEADQDGLNPTSAQGFVEVQKCEALALAKAGHIQARRKIIED</sequence>
<dbReference type="GO" id="GO:0005737">
    <property type="term" value="C:cytoplasm"/>
    <property type="evidence" value="ECO:0007669"/>
    <property type="project" value="TreeGrafter"/>
</dbReference>
<keyword evidence="4" id="KW-0436">Ligase</keyword>
<evidence type="ECO:0000256" key="3">
    <source>
        <dbReference type="ARBA" id="ARBA00022571"/>
    </source>
</evidence>
<dbReference type="GO" id="GO:0004055">
    <property type="term" value="F:argininosuccinate synthase activity"/>
    <property type="evidence" value="ECO:0007669"/>
    <property type="project" value="UniProtKB-EC"/>
</dbReference>
<evidence type="ECO:0000259" key="9">
    <source>
        <dbReference type="Pfam" id="PF20979"/>
    </source>
</evidence>
<dbReference type="Gene3D" id="3.40.50.620">
    <property type="entry name" value="HUPs"/>
    <property type="match status" value="1"/>
</dbReference>
<dbReference type="AlphaFoldDB" id="A0A7S0DTX6"/>
<evidence type="ECO:0000256" key="1">
    <source>
        <dbReference type="ARBA" id="ARBA00004967"/>
    </source>
</evidence>
<dbReference type="Gene3D" id="3.90.1260.10">
    <property type="entry name" value="Argininosuccinate synthetase, chain A, domain 2"/>
    <property type="match status" value="1"/>
</dbReference>
<dbReference type="GO" id="GO:0005524">
    <property type="term" value="F:ATP binding"/>
    <property type="evidence" value="ECO:0007669"/>
    <property type="project" value="UniProtKB-KW"/>
</dbReference>
<dbReference type="InterPro" id="IPR018223">
    <property type="entry name" value="Arginosuc_synth_CS"/>
</dbReference>
<keyword evidence="5" id="KW-0028">Amino-acid biosynthesis</keyword>
<evidence type="ECO:0000256" key="6">
    <source>
        <dbReference type="ARBA" id="ARBA00022741"/>
    </source>
</evidence>
<dbReference type="PANTHER" id="PTHR11587">
    <property type="entry name" value="ARGININOSUCCINATE SYNTHASE"/>
    <property type="match status" value="1"/>
</dbReference>
<dbReference type="NCBIfam" id="TIGR00032">
    <property type="entry name" value="argG"/>
    <property type="match status" value="1"/>
</dbReference>
<dbReference type="Pfam" id="PF20979">
    <property type="entry name" value="Arginosuc_syn_C"/>
    <property type="match status" value="1"/>
</dbReference>
<dbReference type="InterPro" id="IPR048267">
    <property type="entry name" value="Arginosuc_syn_N"/>
</dbReference>
<feature type="domain" description="Arginosuccinate synthase-like N-terminal" evidence="8">
    <location>
        <begin position="36"/>
        <end position="196"/>
    </location>
</feature>
<dbReference type="EMBL" id="HBEM01034408">
    <property type="protein sequence ID" value="CAD8464550.1"/>
    <property type="molecule type" value="Transcribed_RNA"/>
</dbReference>
<dbReference type="CDD" id="cd01999">
    <property type="entry name" value="ASS"/>
    <property type="match status" value="1"/>
</dbReference>
<dbReference type="UniPathway" id="UPA00068">
    <property type="reaction ID" value="UER00113"/>
</dbReference>
<evidence type="ECO:0000256" key="2">
    <source>
        <dbReference type="ARBA" id="ARBA00012286"/>
    </source>
</evidence>
<reference evidence="10" key="1">
    <citation type="submission" date="2021-01" db="EMBL/GenBank/DDBJ databases">
        <authorList>
            <person name="Corre E."/>
            <person name="Pelletier E."/>
            <person name="Niang G."/>
            <person name="Scheremetjew M."/>
            <person name="Finn R."/>
            <person name="Kale V."/>
            <person name="Holt S."/>
            <person name="Cochrane G."/>
            <person name="Meng A."/>
            <person name="Brown T."/>
            <person name="Cohen L."/>
        </authorList>
    </citation>
    <scope>NUCLEOTIDE SEQUENCE</scope>
    <source>
        <strain evidence="10">CCMP2058</strain>
    </source>
</reference>
<evidence type="ECO:0000256" key="7">
    <source>
        <dbReference type="ARBA" id="ARBA00022840"/>
    </source>
</evidence>
<dbReference type="GO" id="GO:0000053">
    <property type="term" value="P:argininosuccinate metabolic process"/>
    <property type="evidence" value="ECO:0007669"/>
    <property type="project" value="TreeGrafter"/>
</dbReference>
<evidence type="ECO:0000313" key="10">
    <source>
        <dbReference type="EMBL" id="CAD8464550.1"/>
    </source>
</evidence>
<keyword evidence="7" id="KW-0067">ATP-binding</keyword>
<dbReference type="InterPro" id="IPR001518">
    <property type="entry name" value="Arginosuc_synth"/>
</dbReference>
<keyword evidence="6" id="KW-0547">Nucleotide-binding</keyword>
<dbReference type="SUPFAM" id="SSF52402">
    <property type="entry name" value="Adenine nucleotide alpha hydrolases-like"/>
    <property type="match status" value="1"/>
</dbReference>
<dbReference type="InterPro" id="IPR014729">
    <property type="entry name" value="Rossmann-like_a/b/a_fold"/>
</dbReference>
<dbReference type="InterPro" id="IPR024074">
    <property type="entry name" value="AS_cat/multimer_dom_body"/>
</dbReference>
<dbReference type="EC" id="6.3.4.5" evidence="2"/>
<gene>
    <name evidence="10" type="ORF">LAMO00422_LOCUS23516</name>
</gene>